<dbReference type="AlphaFoldDB" id="A0A031LL90"/>
<reference evidence="1 2" key="1">
    <citation type="submission" date="2014-03" db="EMBL/GenBank/DDBJ databases">
        <title>Draft genome sequence of the novel thermoacidophilic archaea Acidianus copahuensis ALE1 strain, isolated from Copahue volcanic area in Neuquen Argentina.</title>
        <authorList>
            <person name="Urbieta M.S."/>
            <person name="Rascovan N."/>
            <person name="Castro C."/>
            <person name="Revale S."/>
            <person name="Giaveno M.A."/>
            <person name="Vazquez M.P."/>
            <person name="Donati E.R."/>
        </authorList>
    </citation>
    <scope>NUCLEOTIDE SEQUENCE [LARGE SCALE GENOMIC DNA]</scope>
    <source>
        <strain evidence="1 2">ALE1</strain>
    </source>
</reference>
<proteinExistence type="predicted"/>
<dbReference type="EMBL" id="JFZT01000044">
    <property type="protein sequence ID" value="EZQ04807.1"/>
    <property type="molecule type" value="Genomic_DNA"/>
</dbReference>
<keyword evidence="2" id="KW-1185">Reference proteome</keyword>
<sequence length="145" mass="16998">MLSLLIGSPCPAWEDIKDIMQDYPNAAVYIDGNDTIQLVKVTDVDEFYVTTSVLVSPRYLKTTKLKYIKLSKYVAFPSFDEKVIKKLKELKSWHAIEYYEGDTFIGGWLLYDCRDCERKQKMHLEVNVDLPTDEMIKRHIQIHDM</sequence>
<evidence type="ECO:0000313" key="1">
    <source>
        <dbReference type="EMBL" id="EZQ04807.1"/>
    </source>
</evidence>
<protein>
    <submittedName>
        <fullName evidence="1">Uncharacterized protein</fullName>
    </submittedName>
</protein>
<name>A0A031LL90_9CREN</name>
<evidence type="ECO:0000313" key="2">
    <source>
        <dbReference type="Proteomes" id="UP000024332"/>
    </source>
</evidence>
<accession>A0A031LL90</accession>
<gene>
    <name evidence="1" type="ORF">CM19_07430</name>
</gene>
<organism evidence="1 2">
    <name type="scientific">Candidatus Acidianus copahuensis</name>
    <dbReference type="NCBI Taxonomy" id="1160895"/>
    <lineage>
        <taxon>Archaea</taxon>
        <taxon>Thermoproteota</taxon>
        <taxon>Thermoprotei</taxon>
        <taxon>Sulfolobales</taxon>
        <taxon>Sulfolobaceae</taxon>
        <taxon>Acidianus</taxon>
    </lineage>
</organism>
<dbReference type="OrthoDB" id="42831at2157"/>
<dbReference type="Proteomes" id="UP000024332">
    <property type="component" value="Unassembled WGS sequence"/>
</dbReference>
<comment type="caution">
    <text evidence="1">The sequence shown here is derived from an EMBL/GenBank/DDBJ whole genome shotgun (WGS) entry which is preliminary data.</text>
</comment>